<evidence type="ECO:0000259" key="1">
    <source>
        <dbReference type="Pfam" id="PF00535"/>
    </source>
</evidence>
<dbReference type="InterPro" id="IPR029044">
    <property type="entry name" value="Nucleotide-diphossugar_trans"/>
</dbReference>
<dbReference type="InterPro" id="IPR001173">
    <property type="entry name" value="Glyco_trans_2-like"/>
</dbReference>
<dbReference type="CDD" id="cd00761">
    <property type="entry name" value="Glyco_tranf_GTA_type"/>
    <property type="match status" value="1"/>
</dbReference>
<feature type="domain" description="Glycosyltransferase 2-like" evidence="1">
    <location>
        <begin position="398"/>
        <end position="509"/>
    </location>
</feature>
<comment type="caution">
    <text evidence="2">The sequence shown here is derived from an EMBL/GenBank/DDBJ whole genome shotgun (WGS) entry which is preliminary data.</text>
</comment>
<name>A0ABU3CX82_9FLAO</name>
<keyword evidence="3" id="KW-1185">Reference proteome</keyword>
<dbReference type="Gene3D" id="3.40.50.2000">
    <property type="entry name" value="Glycogen Phosphorylase B"/>
    <property type="match status" value="2"/>
</dbReference>
<organism evidence="2 3">
    <name type="scientific">Autumnicola edwardsiae</name>
    <dbReference type="NCBI Taxonomy" id="3075594"/>
    <lineage>
        <taxon>Bacteria</taxon>
        <taxon>Pseudomonadati</taxon>
        <taxon>Bacteroidota</taxon>
        <taxon>Flavobacteriia</taxon>
        <taxon>Flavobacteriales</taxon>
        <taxon>Flavobacteriaceae</taxon>
        <taxon>Autumnicola</taxon>
    </lineage>
</organism>
<dbReference type="EMBL" id="JAVRHP010000046">
    <property type="protein sequence ID" value="MDT0650500.1"/>
    <property type="molecule type" value="Genomic_DNA"/>
</dbReference>
<dbReference type="SUPFAM" id="SSF53756">
    <property type="entry name" value="UDP-Glycosyltransferase/glycogen phosphorylase"/>
    <property type="match status" value="1"/>
</dbReference>
<dbReference type="Pfam" id="PF00535">
    <property type="entry name" value="Glycos_transf_2"/>
    <property type="match status" value="1"/>
</dbReference>
<gene>
    <name evidence="2" type="ORF">RM529_10100</name>
</gene>
<keyword evidence="2" id="KW-0328">Glycosyltransferase</keyword>
<dbReference type="CDD" id="cd03801">
    <property type="entry name" value="GT4_PimA-like"/>
    <property type="match status" value="1"/>
</dbReference>
<reference evidence="2 3" key="1">
    <citation type="submission" date="2023-09" db="EMBL/GenBank/DDBJ databases">
        <authorList>
            <person name="Rey-Velasco X."/>
        </authorList>
    </citation>
    <scope>NUCLEOTIDE SEQUENCE [LARGE SCALE GENOMIC DNA]</scope>
    <source>
        <strain evidence="2 3">F297</strain>
    </source>
</reference>
<keyword evidence="2" id="KW-0808">Transferase</keyword>
<dbReference type="Proteomes" id="UP001248819">
    <property type="component" value="Unassembled WGS sequence"/>
</dbReference>
<dbReference type="RefSeq" id="WP_311484680.1">
    <property type="nucleotide sequence ID" value="NZ_JAVRHP010000046.1"/>
</dbReference>
<dbReference type="PANTHER" id="PTHR43685:SF2">
    <property type="entry name" value="GLYCOSYLTRANSFERASE 2-LIKE DOMAIN-CONTAINING PROTEIN"/>
    <property type="match status" value="1"/>
</dbReference>
<dbReference type="PANTHER" id="PTHR43685">
    <property type="entry name" value="GLYCOSYLTRANSFERASE"/>
    <property type="match status" value="1"/>
</dbReference>
<sequence length="710" mass="81578">MSANEKILFVSTMNEDWGGSEELWSKSIPHLLKMGFKVTACKTTINVDHPEFKKLAEQGVELVDLKRYAESSKPILNPISKSRLPFKKKAVPQKASEDYDRTYEESLGLYLKQNEVSLVVISQGINFDGLGFGYACLIKNVPYALLAQKAAETHWPSNIDRVAMRNVYLNAKKTFFVSKHNLRLTEEQFGVRFRNAEIVNNPVKTARYCRNYPDTKNGFRLACIGRFFLLDKGQDILLRILSQPKWQKRPVKISFIGKGDDQTALEELANLLKVKNVEFLEYQDNIERVWDNFHALILPSRFEGSPLALLEAMSCGRIAIASTAGGNSEILIDGETGFLGEPTEVSFEQAMERAWAKRHEWQTMGEAACERLKKKIPALPELEFAKSLKKVAEEKLVSVIIPTYNRAGLVEQAIQSVLRQTYPFIQIIVADDGSTDNTPELFSKYPQVTFLQLDHGGQAHARNNGLKQAKGEYIATLDSDDTWEPDFIEKSLKIIEENNLDFFFSNWLELNEEGEMIERFTICEGLKSTLSQNKEKIILLDNSQLRKIYLTGCPSPSSSLLIRRRSLPSKWSSEFRIADDWCLLMEMIFNKNCKAGFTREILWNKNRDGKNIYDGKDRIEVVRDLWVHDMTKLFSKFKNRLSKEEKEHVKFLLSHNYVQHSYYELRMNKKFKSSLKYSVLALMANKQAGLFAIFSALRKFKSIKNDYLFK</sequence>
<dbReference type="Pfam" id="PF13692">
    <property type="entry name" value="Glyco_trans_1_4"/>
    <property type="match status" value="1"/>
</dbReference>
<dbReference type="InterPro" id="IPR050834">
    <property type="entry name" value="Glycosyltransf_2"/>
</dbReference>
<dbReference type="SUPFAM" id="SSF53448">
    <property type="entry name" value="Nucleotide-diphospho-sugar transferases"/>
    <property type="match status" value="1"/>
</dbReference>
<proteinExistence type="predicted"/>
<protein>
    <submittedName>
        <fullName evidence="2">Glycosyltransferase</fullName>
        <ecNumber evidence="2">2.4.-.-</ecNumber>
    </submittedName>
</protein>
<evidence type="ECO:0000313" key="3">
    <source>
        <dbReference type="Proteomes" id="UP001248819"/>
    </source>
</evidence>
<dbReference type="EC" id="2.4.-.-" evidence="2"/>
<accession>A0ABU3CX82</accession>
<evidence type="ECO:0000313" key="2">
    <source>
        <dbReference type="EMBL" id="MDT0650500.1"/>
    </source>
</evidence>
<dbReference type="GO" id="GO:0016757">
    <property type="term" value="F:glycosyltransferase activity"/>
    <property type="evidence" value="ECO:0007669"/>
    <property type="project" value="UniProtKB-KW"/>
</dbReference>
<dbReference type="Gene3D" id="3.90.550.10">
    <property type="entry name" value="Spore Coat Polysaccharide Biosynthesis Protein SpsA, Chain A"/>
    <property type="match status" value="1"/>
</dbReference>